<name>A0A6A5HNP1_CAERE</name>
<evidence type="ECO:0000313" key="3">
    <source>
        <dbReference type="EMBL" id="KAF1767412.1"/>
    </source>
</evidence>
<feature type="compositionally biased region" description="Basic and acidic residues" evidence="1">
    <location>
        <begin position="108"/>
        <end position="118"/>
    </location>
</feature>
<dbReference type="CTD" id="78774355"/>
<reference evidence="3 4" key="1">
    <citation type="submission" date="2019-12" db="EMBL/GenBank/DDBJ databases">
        <title>Chromosome-level assembly of the Caenorhabditis remanei genome.</title>
        <authorList>
            <person name="Teterina A.A."/>
            <person name="Willis J.H."/>
            <person name="Phillips P.C."/>
        </authorList>
    </citation>
    <scope>NUCLEOTIDE SEQUENCE [LARGE SCALE GENOMIC DNA]</scope>
    <source>
        <strain evidence="3 4">PX506</strain>
        <tissue evidence="3">Whole organism</tissue>
    </source>
</reference>
<feature type="domain" description="BTB" evidence="2">
    <location>
        <begin position="213"/>
        <end position="269"/>
    </location>
</feature>
<sequence>MNNDEDISQQPGVETDVSADETKKNASVKNAFEASMKARQLKSDRKRARAERARLLQQKKREKADKKVVKEEVETDGKEEEEEEVKRQTRSRFNSEDVEQKSNFNEPKAAENVEKPEKMKSLAKRMHEALAKKRAKKAKRVENLRVAREEKNTFLNRNRKPPFDFPFKKREFPLIRPEKDEEWTWRINHIDDYNMEEMVEEVEAEEPDAIDSITVVIVVKETKFYVFQLLLAAQSSFFKSLLKEHSENTKLELADIEPEDFQVYLEVLYGEPAIDENTVEVILYVAQIYGTDGVTKKCEKFLIDKSEKKMKKKLQLATKYRLEKLKKHCFDNINTAAEIRSVVSSEISDMEPSTMASLFQKSLALLG</sequence>
<protein>
    <recommendedName>
        <fullName evidence="2">BTB domain-containing protein</fullName>
    </recommendedName>
</protein>
<dbReference type="AlphaFoldDB" id="A0A6A5HNP1"/>
<dbReference type="KEGG" id="crq:GCK72_007371"/>
<feature type="compositionally biased region" description="Basic and acidic residues" evidence="1">
    <location>
        <begin position="62"/>
        <end position="76"/>
    </location>
</feature>
<dbReference type="InterPro" id="IPR000210">
    <property type="entry name" value="BTB/POZ_dom"/>
</dbReference>
<gene>
    <name evidence="3" type="ORF">GCK72_007371</name>
</gene>
<evidence type="ECO:0000313" key="4">
    <source>
        <dbReference type="Proteomes" id="UP000483820"/>
    </source>
</evidence>
<dbReference type="Proteomes" id="UP000483820">
    <property type="component" value="Chromosome II"/>
</dbReference>
<dbReference type="EMBL" id="WUAV01000002">
    <property type="protein sequence ID" value="KAF1767412.1"/>
    <property type="molecule type" value="Genomic_DNA"/>
</dbReference>
<dbReference type="PANTHER" id="PTHR22743:SF165">
    <property type="entry name" value="BTB AND MATH DOMAIN CONTAINING-RELATED"/>
    <property type="match status" value="1"/>
</dbReference>
<feature type="region of interest" description="Disordered" evidence="1">
    <location>
        <begin position="1"/>
        <end position="118"/>
    </location>
</feature>
<evidence type="ECO:0000259" key="2">
    <source>
        <dbReference type="PROSITE" id="PS50097"/>
    </source>
</evidence>
<organism evidence="3 4">
    <name type="scientific">Caenorhabditis remanei</name>
    <name type="common">Caenorhabditis vulgaris</name>
    <dbReference type="NCBI Taxonomy" id="31234"/>
    <lineage>
        <taxon>Eukaryota</taxon>
        <taxon>Metazoa</taxon>
        <taxon>Ecdysozoa</taxon>
        <taxon>Nematoda</taxon>
        <taxon>Chromadorea</taxon>
        <taxon>Rhabditida</taxon>
        <taxon>Rhabditina</taxon>
        <taxon>Rhabditomorpha</taxon>
        <taxon>Rhabditoidea</taxon>
        <taxon>Rhabditidae</taxon>
        <taxon>Peloderinae</taxon>
        <taxon>Caenorhabditis</taxon>
    </lineage>
</organism>
<dbReference type="Pfam" id="PF00651">
    <property type="entry name" value="BTB"/>
    <property type="match status" value="1"/>
</dbReference>
<comment type="caution">
    <text evidence="3">The sequence shown here is derived from an EMBL/GenBank/DDBJ whole genome shotgun (WGS) entry which is preliminary data.</text>
</comment>
<dbReference type="PANTHER" id="PTHR22743">
    <property type="entry name" value="MEPRIN/TRAF-LIKE MATH FAMILY-C.ELEGANS"/>
    <property type="match status" value="1"/>
</dbReference>
<evidence type="ECO:0000256" key="1">
    <source>
        <dbReference type="SAM" id="MobiDB-lite"/>
    </source>
</evidence>
<dbReference type="GeneID" id="78774355"/>
<dbReference type="InterPro" id="IPR011333">
    <property type="entry name" value="SKP1/BTB/POZ_sf"/>
</dbReference>
<proteinExistence type="predicted"/>
<dbReference type="CDD" id="cd18186">
    <property type="entry name" value="BTB_POZ_ZBTB_KLHL-like"/>
    <property type="match status" value="1"/>
</dbReference>
<dbReference type="RefSeq" id="XP_053590337.1">
    <property type="nucleotide sequence ID" value="XM_053726143.1"/>
</dbReference>
<accession>A0A6A5HNP1</accession>
<dbReference type="SUPFAM" id="SSF54695">
    <property type="entry name" value="POZ domain"/>
    <property type="match status" value="1"/>
</dbReference>
<dbReference type="InterPro" id="IPR052664">
    <property type="entry name" value="BTB-MATH_domain_protein"/>
</dbReference>
<dbReference type="SMART" id="SM00225">
    <property type="entry name" value="BTB"/>
    <property type="match status" value="1"/>
</dbReference>
<dbReference type="PROSITE" id="PS50097">
    <property type="entry name" value="BTB"/>
    <property type="match status" value="1"/>
</dbReference>
<dbReference type="Gene3D" id="3.30.710.10">
    <property type="entry name" value="Potassium Channel Kv1.1, Chain A"/>
    <property type="match status" value="1"/>
</dbReference>